<accession>A0A1X2ILC3</accession>
<dbReference type="Gene3D" id="3.30.9.10">
    <property type="entry name" value="D-Amino Acid Oxidase, subunit A, domain 2"/>
    <property type="match status" value="1"/>
</dbReference>
<evidence type="ECO:0000256" key="1">
    <source>
        <dbReference type="ARBA" id="ARBA00007801"/>
    </source>
</evidence>
<keyword evidence="2" id="KW-0285">Flavoprotein</keyword>
<dbReference type="Proteomes" id="UP000193560">
    <property type="component" value="Unassembled WGS sequence"/>
</dbReference>
<name>A0A1X2ILC3_9FUNG</name>
<dbReference type="InterPro" id="IPR036249">
    <property type="entry name" value="Thioredoxin-like_sf"/>
</dbReference>
<gene>
    <name evidence="7" type="ORF">BCR42DRAFT_411150</name>
</gene>
<dbReference type="InterPro" id="IPR038220">
    <property type="entry name" value="PHOX_C_sf"/>
</dbReference>
<protein>
    <submittedName>
        <fullName evidence="7">FAD binding domain-domain-containing protein</fullName>
    </submittedName>
</protein>
<dbReference type="SUPFAM" id="SSF51905">
    <property type="entry name" value="FAD/NAD(P)-binding domain"/>
    <property type="match status" value="1"/>
</dbReference>
<dbReference type="SUPFAM" id="SSF54373">
    <property type="entry name" value="FAD-linked reductases, C-terminal domain"/>
    <property type="match status" value="1"/>
</dbReference>
<dbReference type="EMBL" id="MCGE01000008">
    <property type="protein sequence ID" value="ORZ18560.1"/>
    <property type="molecule type" value="Genomic_DNA"/>
</dbReference>
<comment type="caution">
    <text evidence="7">The sequence shown here is derived from an EMBL/GenBank/DDBJ whole genome shotgun (WGS) entry which is preliminary data.</text>
</comment>
<dbReference type="AlphaFoldDB" id="A0A1X2ILC3"/>
<dbReference type="InterPro" id="IPR036188">
    <property type="entry name" value="FAD/NAD-bd_sf"/>
</dbReference>
<dbReference type="STRING" id="90262.A0A1X2ILC3"/>
<dbReference type="OrthoDB" id="1716816at2759"/>
<dbReference type="Gene3D" id="3.40.30.20">
    <property type="match status" value="1"/>
</dbReference>
<dbReference type="PRINTS" id="PR00420">
    <property type="entry name" value="RNGMNOXGNASE"/>
</dbReference>
<dbReference type="Gene3D" id="3.50.50.60">
    <property type="entry name" value="FAD/NAD(P)-binding domain"/>
    <property type="match status" value="1"/>
</dbReference>
<dbReference type="PANTHER" id="PTHR43004:SF4">
    <property type="entry name" value="FAD-BINDING DOMAIN-CONTAINING PROTEIN"/>
    <property type="match status" value="1"/>
</dbReference>
<dbReference type="Pfam" id="PF07976">
    <property type="entry name" value="Phe_hydrox_dim"/>
    <property type="match status" value="1"/>
</dbReference>
<organism evidence="7 8">
    <name type="scientific">Absidia repens</name>
    <dbReference type="NCBI Taxonomy" id="90262"/>
    <lineage>
        <taxon>Eukaryota</taxon>
        <taxon>Fungi</taxon>
        <taxon>Fungi incertae sedis</taxon>
        <taxon>Mucoromycota</taxon>
        <taxon>Mucoromycotina</taxon>
        <taxon>Mucoromycetes</taxon>
        <taxon>Mucorales</taxon>
        <taxon>Cunninghamellaceae</taxon>
        <taxon>Absidia</taxon>
    </lineage>
</organism>
<evidence type="ECO:0000313" key="8">
    <source>
        <dbReference type="Proteomes" id="UP000193560"/>
    </source>
</evidence>
<dbReference type="Pfam" id="PF01494">
    <property type="entry name" value="FAD_binding_3"/>
    <property type="match status" value="1"/>
</dbReference>
<dbReference type="GO" id="GO:0071949">
    <property type="term" value="F:FAD binding"/>
    <property type="evidence" value="ECO:0007669"/>
    <property type="project" value="InterPro"/>
</dbReference>
<dbReference type="InterPro" id="IPR002938">
    <property type="entry name" value="FAD-bd"/>
</dbReference>
<evidence type="ECO:0000256" key="4">
    <source>
        <dbReference type="ARBA" id="ARBA00023002"/>
    </source>
</evidence>
<evidence type="ECO:0000256" key="3">
    <source>
        <dbReference type="ARBA" id="ARBA00022827"/>
    </source>
</evidence>
<comment type="similarity">
    <text evidence="1">Belongs to the PheA/TfdB FAD monooxygenase family.</text>
</comment>
<sequence length="600" mass="66617">MPPHNDIPLPPSPSKLVDVLVVGAGPVGLLSASLLRQAGLTVRIFDVEFEPNHWGRGDNMHGRTMELLERAGLEEELLQSGARVENLKTYNNGKMVHSTSFVPDHVDSKYQYLLCVGQHITESSLQSQLSSREVQVERPCTVSNVQENATGKNSATHPLMATVSNLHDQSTEQVECKYILGCDGAHSDIRQQLGIVYDGGSTEISGGVMDALIRTNFPGKKDFCLLQGDTTKTVSFFPRENGLTRIFVHFSENENALRKEQHNRNNIQMEDIQREAKRALMPSRLEFLGTLYWSTYVVGQRQATTMDGMNERVFLLGDAAHCQSPTLGQGINTGFGDAFNLIWKLSLVERGLLDKKVLKTYTMERHAVAKQVIDIDKVAAKAAASHQSEDYCKVVQQSRLFTSGFGIYYPPVFNEQGESINPLVHQGSEQKKETGQRSMIGARAPNAKVIKATTGKKTRLFDGIDWFTFSILVLAQDITSTDSLQHAEKVYDWVKSSAQHKLGSVVCTIATTTIADSLDKFLDSATSLTKEKKTELLDHIVIDKLNRAQCHRDYGCQQGNSDDQKTPTLVIIRPDGYIGTICHGDDMIPHAQQYLDQFCA</sequence>
<evidence type="ECO:0000259" key="6">
    <source>
        <dbReference type="Pfam" id="PF07976"/>
    </source>
</evidence>
<evidence type="ECO:0000259" key="5">
    <source>
        <dbReference type="Pfam" id="PF01494"/>
    </source>
</evidence>
<evidence type="ECO:0000313" key="7">
    <source>
        <dbReference type="EMBL" id="ORZ18560.1"/>
    </source>
</evidence>
<reference evidence="7 8" key="1">
    <citation type="submission" date="2016-07" db="EMBL/GenBank/DDBJ databases">
        <title>Pervasive Adenine N6-methylation of Active Genes in Fungi.</title>
        <authorList>
            <consortium name="DOE Joint Genome Institute"/>
            <person name="Mondo S.J."/>
            <person name="Dannebaum R.O."/>
            <person name="Kuo R.C."/>
            <person name="Labutti K."/>
            <person name="Haridas S."/>
            <person name="Kuo A."/>
            <person name="Salamov A."/>
            <person name="Ahrendt S.R."/>
            <person name="Lipzen A."/>
            <person name="Sullivan W."/>
            <person name="Andreopoulos W.B."/>
            <person name="Clum A."/>
            <person name="Lindquist E."/>
            <person name="Daum C."/>
            <person name="Ramamoorthy G.K."/>
            <person name="Gryganskyi A."/>
            <person name="Culley D."/>
            <person name="Magnuson J.K."/>
            <person name="James T.Y."/>
            <person name="O'Malley M.A."/>
            <person name="Stajich J.E."/>
            <person name="Spatafora J.W."/>
            <person name="Visel A."/>
            <person name="Grigoriev I.V."/>
        </authorList>
    </citation>
    <scope>NUCLEOTIDE SEQUENCE [LARGE SCALE GENOMIC DNA]</scope>
    <source>
        <strain evidence="7 8">NRRL 1336</strain>
    </source>
</reference>
<dbReference type="GO" id="GO:0016709">
    <property type="term" value="F:oxidoreductase activity, acting on paired donors, with incorporation or reduction of molecular oxygen, NAD(P)H as one donor, and incorporation of one atom of oxygen"/>
    <property type="evidence" value="ECO:0007669"/>
    <property type="project" value="UniProtKB-ARBA"/>
</dbReference>
<keyword evidence="4" id="KW-0560">Oxidoreductase</keyword>
<feature type="domain" description="FAD-binding" evidence="5">
    <location>
        <begin position="17"/>
        <end position="374"/>
    </location>
</feature>
<proteinExistence type="inferred from homology"/>
<dbReference type="PANTHER" id="PTHR43004">
    <property type="entry name" value="TRK SYSTEM POTASSIUM UPTAKE PROTEIN"/>
    <property type="match status" value="1"/>
</dbReference>
<dbReference type="InterPro" id="IPR012941">
    <property type="entry name" value="Phe_hydrox_C_dim_dom"/>
</dbReference>
<feature type="domain" description="Phenol hydroxylase-like C-terminal dimerisation" evidence="6">
    <location>
        <begin position="421"/>
        <end position="599"/>
    </location>
</feature>
<evidence type="ECO:0000256" key="2">
    <source>
        <dbReference type="ARBA" id="ARBA00022630"/>
    </source>
</evidence>
<dbReference type="InterPro" id="IPR050641">
    <property type="entry name" value="RIFMO-like"/>
</dbReference>
<keyword evidence="8" id="KW-1185">Reference proteome</keyword>
<dbReference type="SUPFAM" id="SSF52833">
    <property type="entry name" value="Thioredoxin-like"/>
    <property type="match status" value="1"/>
</dbReference>
<keyword evidence="3" id="KW-0274">FAD</keyword>